<accession>A0AAW4WMU0</accession>
<dbReference type="Proteomes" id="UP001197847">
    <property type="component" value="Unassembled WGS sequence"/>
</dbReference>
<dbReference type="InterPro" id="IPR050900">
    <property type="entry name" value="Transposase_IS3/IS150/IS904"/>
</dbReference>
<dbReference type="AlphaFoldDB" id="A0AAW4WMU0"/>
<dbReference type="Pfam" id="PF13276">
    <property type="entry name" value="HTH_21"/>
    <property type="match status" value="1"/>
</dbReference>
<evidence type="ECO:0000259" key="1">
    <source>
        <dbReference type="Pfam" id="PF13276"/>
    </source>
</evidence>
<gene>
    <name evidence="2" type="ORF">LK487_00180</name>
</gene>
<evidence type="ECO:0000313" key="3">
    <source>
        <dbReference type="Proteomes" id="UP001197847"/>
    </source>
</evidence>
<dbReference type="PANTHER" id="PTHR46889">
    <property type="entry name" value="TRANSPOSASE INSF FOR INSERTION SEQUENCE IS3B-RELATED"/>
    <property type="match status" value="1"/>
</dbReference>
<proteinExistence type="predicted"/>
<dbReference type="PANTHER" id="PTHR46889:SF7">
    <property type="entry name" value="TRANSPOSASE FOR INSERTION SEQUENCE ELEMENT IS904"/>
    <property type="match status" value="1"/>
</dbReference>
<dbReference type="EMBL" id="JAJFBX010000001">
    <property type="protein sequence ID" value="MCC2745461.1"/>
    <property type="molecule type" value="Genomic_DNA"/>
</dbReference>
<feature type="domain" description="HTH-like" evidence="1">
    <location>
        <begin position="30"/>
        <end position="78"/>
    </location>
</feature>
<dbReference type="InterPro" id="IPR025948">
    <property type="entry name" value="HTH-like_dom"/>
</dbReference>
<evidence type="ECO:0000313" key="2">
    <source>
        <dbReference type="EMBL" id="MCC2745461.1"/>
    </source>
</evidence>
<organism evidence="2 3">
    <name type="scientific">Agathobacter rectalis</name>
    <dbReference type="NCBI Taxonomy" id="39491"/>
    <lineage>
        <taxon>Bacteria</taxon>
        <taxon>Bacillati</taxon>
        <taxon>Bacillota</taxon>
        <taxon>Clostridia</taxon>
        <taxon>Lachnospirales</taxon>
        <taxon>Lachnospiraceae</taxon>
        <taxon>Agathobacter</taxon>
    </lineage>
</organism>
<reference evidence="2" key="1">
    <citation type="submission" date="2021-10" db="EMBL/GenBank/DDBJ databases">
        <title>Collection of gut derived symbiotic bacterial strains cultured from healthy donors.</title>
        <authorList>
            <person name="Lin H."/>
            <person name="Littmann E."/>
            <person name="Claire K."/>
            <person name="Pamer E."/>
        </authorList>
    </citation>
    <scope>NUCLEOTIDE SEQUENCE</scope>
    <source>
        <strain evidence="2">MSK.22.92</strain>
    </source>
</reference>
<protein>
    <submittedName>
        <fullName evidence="2">IS3 family transposase</fullName>
    </submittedName>
</protein>
<sequence>MCSALKFPRSTYYAALNHVPSKREQEYNEFSNKVFSIYNEFKKRYGAIKIHRELNDRNIPCSVKCVQRHMKKLEIKSIV</sequence>
<comment type="caution">
    <text evidence="2">The sequence shown here is derived from an EMBL/GenBank/DDBJ whole genome shotgun (WGS) entry which is preliminary data.</text>
</comment>
<name>A0AAW4WMU0_9FIRM</name>
<dbReference type="RefSeq" id="WP_173850056.1">
    <property type="nucleotide sequence ID" value="NZ_DAWEFX010000031.1"/>
</dbReference>